<keyword evidence="2" id="KW-1133">Transmembrane helix</keyword>
<dbReference type="FunFam" id="1.20.1310.20:FF:000023">
    <property type="entry name" value="Erythrocyte membrane protein 1, PfEMP1"/>
    <property type="match status" value="1"/>
</dbReference>
<evidence type="ECO:0008006" key="9">
    <source>
        <dbReference type="Google" id="ProtNLM"/>
    </source>
</evidence>
<dbReference type="InterPro" id="IPR008602">
    <property type="entry name" value="Duffy-antigen-binding"/>
</dbReference>
<organism evidence="7 8">
    <name type="scientific">Plasmodium falciparum NF135/5.C10</name>
    <dbReference type="NCBI Taxonomy" id="1036726"/>
    <lineage>
        <taxon>Eukaryota</taxon>
        <taxon>Sar</taxon>
        <taxon>Alveolata</taxon>
        <taxon>Apicomplexa</taxon>
        <taxon>Aconoidasida</taxon>
        <taxon>Haemosporida</taxon>
        <taxon>Plasmodiidae</taxon>
        <taxon>Plasmodium</taxon>
        <taxon>Plasmodium (Laverania)</taxon>
    </lineage>
</organism>
<evidence type="ECO:0000259" key="6">
    <source>
        <dbReference type="Pfam" id="PF22672"/>
    </source>
</evidence>
<dbReference type="InterPro" id="IPR054595">
    <property type="entry name" value="DBL_C"/>
</dbReference>
<gene>
    <name evidence="7" type="ORF">PFNF135_06176</name>
</gene>
<dbReference type="InterPro" id="IPR042202">
    <property type="entry name" value="Duffy-ag-bd_sf"/>
</dbReference>
<feature type="domain" description="Duffy-antigen binding" evidence="4">
    <location>
        <begin position="852"/>
        <end position="1059"/>
    </location>
</feature>
<dbReference type="FunFam" id="1.20.58.830:FF:000001">
    <property type="entry name" value="Erythrocyte membrane protein 1, PfEMP1"/>
    <property type="match status" value="1"/>
</dbReference>
<feature type="domain" description="Duffy-antigen binding" evidence="4">
    <location>
        <begin position="394"/>
        <end position="568"/>
    </location>
</feature>
<evidence type="ECO:0000259" key="4">
    <source>
        <dbReference type="Pfam" id="PF05424"/>
    </source>
</evidence>
<feature type="domain" description="Cysteine-rich interdomain region 1 gamma" evidence="5">
    <location>
        <begin position="1292"/>
        <end position="1344"/>
    </location>
</feature>
<evidence type="ECO:0000259" key="5">
    <source>
        <dbReference type="Pfam" id="PF18562"/>
    </source>
</evidence>
<feature type="region of interest" description="Disordered" evidence="1">
    <location>
        <begin position="1498"/>
        <end position="1525"/>
    </location>
</feature>
<evidence type="ECO:0000256" key="1">
    <source>
        <dbReference type="SAM" id="MobiDB-lite"/>
    </source>
</evidence>
<feature type="compositionally biased region" description="Acidic residues" evidence="1">
    <location>
        <begin position="720"/>
        <end position="792"/>
    </location>
</feature>
<dbReference type="Gene3D" id="1.20.58.1930">
    <property type="match status" value="1"/>
</dbReference>
<dbReference type="Gene3D" id="1.20.58.830">
    <property type="match status" value="3"/>
</dbReference>
<dbReference type="Pfam" id="PF03011">
    <property type="entry name" value="PFEMP"/>
    <property type="match status" value="2"/>
</dbReference>
<feature type="domain" description="Duffy-binding-like" evidence="3">
    <location>
        <begin position="1362"/>
        <end position="1504"/>
    </location>
</feature>
<protein>
    <recommendedName>
        <fullName evidence="9">Duffy-binding-like domain-containing protein</fullName>
    </recommendedName>
</protein>
<feature type="domain" description="Duffy-binding-like" evidence="3">
    <location>
        <begin position="193"/>
        <end position="271"/>
    </location>
</feature>
<feature type="region of interest" description="Disordered" evidence="1">
    <location>
        <begin position="1000"/>
        <end position="1020"/>
    </location>
</feature>
<evidence type="ECO:0000313" key="7">
    <source>
        <dbReference type="EMBL" id="ETW39443.1"/>
    </source>
</evidence>
<keyword evidence="2" id="KW-0812">Transmembrane</keyword>
<dbReference type="Pfam" id="PF22672">
    <property type="entry name" value="DBL_C"/>
    <property type="match status" value="1"/>
</dbReference>
<dbReference type="Proteomes" id="UP000019114">
    <property type="component" value="Unassembled WGS sequence"/>
</dbReference>
<evidence type="ECO:0000313" key="8">
    <source>
        <dbReference type="Proteomes" id="UP000019114"/>
    </source>
</evidence>
<keyword evidence="2" id="KW-0472">Membrane</keyword>
<proteinExistence type="predicted"/>
<feature type="region of interest" description="Disordered" evidence="1">
    <location>
        <begin position="1549"/>
        <end position="1625"/>
    </location>
</feature>
<feature type="domain" description="Duffy-antigen binding" evidence="4">
    <location>
        <begin position="1"/>
        <end position="174"/>
    </location>
</feature>
<evidence type="ECO:0000256" key="2">
    <source>
        <dbReference type="SAM" id="Phobius"/>
    </source>
</evidence>
<dbReference type="GO" id="GO:0016020">
    <property type="term" value="C:membrane"/>
    <property type="evidence" value="ECO:0007669"/>
    <property type="project" value="InterPro"/>
</dbReference>
<dbReference type="FunFam" id="1.20.58.1930:FF:000001">
    <property type="entry name" value="Erythrocyte membrane protein 1, PfEMP1"/>
    <property type="match status" value="1"/>
</dbReference>
<feature type="region of interest" description="Disordered" evidence="1">
    <location>
        <begin position="693"/>
        <end position="800"/>
    </location>
</feature>
<feature type="compositionally biased region" description="Low complexity" evidence="1">
    <location>
        <begin position="1558"/>
        <end position="1576"/>
    </location>
</feature>
<accession>W4I6U3</accession>
<dbReference type="InterPro" id="IPR041480">
    <property type="entry name" value="CIDR1_gamma"/>
</dbReference>
<feature type="compositionally biased region" description="Basic and acidic residues" evidence="1">
    <location>
        <begin position="1589"/>
        <end position="1615"/>
    </location>
</feature>
<evidence type="ECO:0000259" key="3">
    <source>
        <dbReference type="Pfam" id="PF03011"/>
    </source>
</evidence>
<feature type="compositionally biased region" description="Basic and acidic residues" evidence="1">
    <location>
        <begin position="1498"/>
        <end position="1507"/>
    </location>
</feature>
<dbReference type="Gene3D" id="1.20.1310.20">
    <property type="entry name" value="Duffy-antigen binding domain"/>
    <property type="match status" value="3"/>
</dbReference>
<name>W4I6U3_PLAFA</name>
<dbReference type="Pfam" id="PF05424">
    <property type="entry name" value="Duffy_binding"/>
    <property type="match status" value="3"/>
</dbReference>
<dbReference type="Pfam" id="PF18562">
    <property type="entry name" value="CIDR1_gamma"/>
    <property type="match status" value="1"/>
</dbReference>
<feature type="non-terminal residue" evidence="7">
    <location>
        <position position="1651"/>
    </location>
</feature>
<dbReference type="EMBL" id="KI926151">
    <property type="protein sequence ID" value="ETW39443.1"/>
    <property type="molecule type" value="Genomic_DNA"/>
</dbReference>
<reference evidence="7 8" key="2">
    <citation type="submission" date="2013-02" db="EMBL/GenBank/DDBJ databases">
        <title>The Genome Sequence of Plasmodium falciparum NF135/5.C10.</title>
        <authorList>
            <consortium name="The Broad Institute Genome Sequencing Platform"/>
            <consortium name="The Broad Institute Genome Sequencing Center for Infectious Disease"/>
            <person name="Neafsey D."/>
            <person name="Cheeseman I."/>
            <person name="Volkman S."/>
            <person name="Adams J."/>
            <person name="Walker B."/>
            <person name="Young S.K."/>
            <person name="Zeng Q."/>
            <person name="Gargeya S."/>
            <person name="Fitzgerald M."/>
            <person name="Haas B."/>
            <person name="Abouelleil A."/>
            <person name="Alvarado L."/>
            <person name="Arachchi H.M."/>
            <person name="Berlin A.M."/>
            <person name="Chapman S.B."/>
            <person name="Dewar J."/>
            <person name="Goldberg J."/>
            <person name="Griggs A."/>
            <person name="Gujja S."/>
            <person name="Hansen M."/>
            <person name="Howarth C."/>
            <person name="Imamovic A."/>
            <person name="Larimer J."/>
            <person name="McCowan C."/>
            <person name="Murphy C."/>
            <person name="Neiman D."/>
            <person name="Pearson M."/>
            <person name="Priest M."/>
            <person name="Roberts A."/>
            <person name="Saif S."/>
            <person name="Shea T."/>
            <person name="Sisk P."/>
            <person name="Sykes S."/>
            <person name="Wortman J."/>
            <person name="Nusbaum C."/>
            <person name="Birren B."/>
        </authorList>
    </citation>
    <scope>NUCLEOTIDE SEQUENCE [LARGE SCALE GENOMIC DNA]</scope>
    <source>
        <strain evidence="7 8">NF135/5.C10</strain>
    </source>
</reference>
<sequence length="1651" mass="188083">MPPRREHMCTSNLEYLETGEHPFSNNNAKLINDSFLGDVLLSAKFEADFIKKKYKEGKNPEGFKNNATICQAIRYSFADIGDIIRGRDMWEKENGMQKLRDNLPKIFNKIKDNHKDIKGKLQYNGDTDHIKLREDWWEANRHQVWRAMKCEIKKDKNMKCNGIPIEDYIPQRLRWMTEWAEWFCKAQSQAYGELLRDCGSCKGKVQGCTSGDGEVCKQCMTACKKYTTEIQKWENQWTKIKEKYDELYKKATEGGTASDRKDKDVVAFLKKLHEASGGTSGATRSPYFTAAGYIHHELGRTVGCNTQKEFCYSKNGKYAFKDPPKGYEEACKCDKNVLKPPEKKEDKKDACTIATNLVKDNDGEKKINGCGPKTDGKYPGWDCTNKNVKTEHSGACIPPRRRKFCTRLLTKKDVFKTNEENIRTEFIKSAAIETHFAWHKYKKDNVNAENELKAGNIPDEFKRQMYYTFGDFRDIFFGTDISSCPHIKRTSNTIKSKLGDQTIKAKGGKHPNGKTRQEWWTKHGPEIWEAMLCALEKVGGNVSIKSTYNYNTVKKDLENFVKRPQFLRWMIEWSEHFCKEQKEEYGKLVAGCNGYECNGENGKDDNKEKCIKACEAYEDYIKKKNKEYTKQEEKFNTDKSNDKEEYNGYSKKKASEYLKEKCLDGSCSCMEKVKNIDDYWKNPHKTYDDNKLETKCECPQTPPKPPTAEDSVARSLPPVDEIDDEDDDEDDDDEVADGTEEAEEEENEEQEEADDDEEEEEDDEEEDEVEEEAESKDVENEATSEENPETQQEEVARTTQDTVDVCSIVDKALKVDLNDACNQKYDGKYYGWRCVPTTSGGSEPTSGDNTGGLCIPPRRRKLYVGKLEQWATKAVSPPEGASPSNPRDGLRDAFIESAAIETFFLWDRYKKIKEKEKKEKEEAENHLFAVTLSEPDELDKKLKEGNIPEEFKRQMFYTLGDYADIFFGKNDILIKNTGSGASDKEMADRERKIKETIDKVFPNNGSSPLPPGQPNSDEQRKQWWNSNAQDIWEGMICALSYNETKYRIESVHTQLMETTKNTYHYNKVTFKGGFNGDTKLDDFVKIPTYFRYLEEWGEEFCRKQKHKLYIIEKECKVEANGRGGNEKKPKCSCYGEHCDDQLPEDPSTDAELKCPGCGRHCRKYKKWINTKRTEYEEQQNAYEQQKTKCQSKSEGGDNGFCGTVQRCSKAAAFLQKLGPCSKKDSESGQDDQEDEIDFKNESKTFGHETYCKPCSKFKINCENGSCSGGETNVGCNVNNKTISAENINNSTDDLYMLVSDNGESGSGFEDDGLGECQHAGIFTGIRKDVWTCGKVCGYNVCKPVKVDRKANGEKHIITIRGLVEHWVQNFLDDYNKIKHKISHCTKNGKGSKCICGCEQKCKCVDKWITKKRTEWENIKNNHLKKNENGENNIKSLIKNILEKLQSRPEFQNAIKPCDGLDKFKKSCGLNGDASSEKKGDGKDTVDCLLNKLQEKAKKCAENHKPSGKETNCGEYTPPDDEDLPLEEVENENPLQAKKNMMPTICETVVPTEPEEPGETCTPAATQPEEPAAADSPPARPATEPQSETKSSEEPAKIVPEKKVPEKKDKAPKPQHEPPQPDLSPLKTALVTSTLAWSVGIGFAAFTYFYLK</sequence>
<dbReference type="InterPro" id="IPR004258">
    <property type="entry name" value="DBL"/>
</dbReference>
<reference evidence="7 8" key="1">
    <citation type="submission" date="2013-02" db="EMBL/GenBank/DDBJ databases">
        <title>The Genome Annotation of Plasmodium falciparum NF135/5.C10.</title>
        <authorList>
            <consortium name="The Broad Institute Genome Sequencing Platform"/>
            <consortium name="The Broad Institute Genome Sequencing Center for Infectious Disease"/>
            <person name="Neafsey D."/>
            <person name="Hoffman S."/>
            <person name="Volkman S."/>
            <person name="Rosenthal P."/>
            <person name="Walker B."/>
            <person name="Young S.K."/>
            <person name="Zeng Q."/>
            <person name="Gargeya S."/>
            <person name="Fitzgerald M."/>
            <person name="Haas B."/>
            <person name="Abouelleil A."/>
            <person name="Allen A.W."/>
            <person name="Alvarado L."/>
            <person name="Arachchi H.M."/>
            <person name="Berlin A.M."/>
            <person name="Chapman S.B."/>
            <person name="Gainer-Dewar J."/>
            <person name="Goldberg J."/>
            <person name="Griggs A."/>
            <person name="Gujja S."/>
            <person name="Hansen M."/>
            <person name="Howarth C."/>
            <person name="Imamovic A."/>
            <person name="Ireland A."/>
            <person name="Larimer J."/>
            <person name="McCowan C."/>
            <person name="Murphy C."/>
            <person name="Pearson M."/>
            <person name="Poon T.W."/>
            <person name="Priest M."/>
            <person name="Roberts A."/>
            <person name="Saif S."/>
            <person name="Shea T."/>
            <person name="Sisk P."/>
            <person name="Sykes S."/>
            <person name="Wortman J."/>
            <person name="Nusbaum C."/>
            <person name="Birren B."/>
        </authorList>
    </citation>
    <scope>NUCLEOTIDE SEQUENCE [LARGE SCALE GENOMIC DNA]</scope>
    <source>
        <strain evidence="7 8">NF135/5.C10</strain>
    </source>
</reference>
<feature type="domain" description="Duffy-binding-like" evidence="6">
    <location>
        <begin position="1095"/>
        <end position="1248"/>
    </location>
</feature>
<dbReference type="SUPFAM" id="SSF140924">
    <property type="entry name" value="Duffy binding domain-like"/>
    <property type="match status" value="4"/>
</dbReference>
<dbReference type="GO" id="GO:0046789">
    <property type="term" value="F:host cell surface receptor binding"/>
    <property type="evidence" value="ECO:0007669"/>
    <property type="project" value="InterPro"/>
</dbReference>
<feature type="transmembrane region" description="Helical" evidence="2">
    <location>
        <begin position="1628"/>
        <end position="1650"/>
    </location>
</feature>